<feature type="region of interest" description="Disordered" evidence="1">
    <location>
        <begin position="50"/>
        <end position="75"/>
    </location>
</feature>
<organism evidence="2 3">
    <name type="scientific">Elysia crispata</name>
    <name type="common">lettuce slug</name>
    <dbReference type="NCBI Taxonomy" id="231223"/>
    <lineage>
        <taxon>Eukaryota</taxon>
        <taxon>Metazoa</taxon>
        <taxon>Spiralia</taxon>
        <taxon>Lophotrochozoa</taxon>
        <taxon>Mollusca</taxon>
        <taxon>Gastropoda</taxon>
        <taxon>Heterobranchia</taxon>
        <taxon>Euthyneura</taxon>
        <taxon>Panpulmonata</taxon>
        <taxon>Sacoglossa</taxon>
        <taxon>Placobranchoidea</taxon>
        <taxon>Plakobranchidae</taxon>
        <taxon>Elysia</taxon>
    </lineage>
</organism>
<name>A0AAE1AGX2_9GAST</name>
<keyword evidence="3" id="KW-1185">Reference proteome</keyword>
<dbReference type="EMBL" id="JAWDGP010001962">
    <property type="protein sequence ID" value="KAK3786507.1"/>
    <property type="molecule type" value="Genomic_DNA"/>
</dbReference>
<gene>
    <name evidence="2" type="ORF">RRG08_039153</name>
</gene>
<feature type="compositionally biased region" description="Basic and acidic residues" evidence="1">
    <location>
        <begin position="51"/>
        <end position="75"/>
    </location>
</feature>
<evidence type="ECO:0000313" key="3">
    <source>
        <dbReference type="Proteomes" id="UP001283361"/>
    </source>
</evidence>
<accession>A0AAE1AGX2</accession>
<proteinExistence type="predicted"/>
<dbReference type="Proteomes" id="UP001283361">
    <property type="component" value="Unassembled WGS sequence"/>
</dbReference>
<evidence type="ECO:0000256" key="1">
    <source>
        <dbReference type="SAM" id="MobiDB-lite"/>
    </source>
</evidence>
<reference evidence="2" key="1">
    <citation type="journal article" date="2023" name="G3 (Bethesda)">
        <title>A reference genome for the long-term kleptoplast-retaining sea slug Elysia crispata morphotype clarki.</title>
        <authorList>
            <person name="Eastman K.E."/>
            <person name="Pendleton A.L."/>
            <person name="Shaikh M.A."/>
            <person name="Suttiyut T."/>
            <person name="Ogas R."/>
            <person name="Tomko P."/>
            <person name="Gavelis G."/>
            <person name="Widhalm J.R."/>
            <person name="Wisecaver J.H."/>
        </authorList>
    </citation>
    <scope>NUCLEOTIDE SEQUENCE</scope>
    <source>
        <strain evidence="2">ECLA1</strain>
    </source>
</reference>
<dbReference type="AlphaFoldDB" id="A0AAE1AGX2"/>
<comment type="caution">
    <text evidence="2">The sequence shown here is derived from an EMBL/GenBank/DDBJ whole genome shotgun (WGS) entry which is preliminary data.</text>
</comment>
<evidence type="ECO:0000313" key="2">
    <source>
        <dbReference type="EMBL" id="KAK3786507.1"/>
    </source>
</evidence>
<protein>
    <submittedName>
        <fullName evidence="2">Uncharacterized protein</fullName>
    </submittedName>
</protein>
<sequence>MLASKHEISQHTARRRSILTRECRLLIETVLSFTPGLTLDDPGRKAWAVRQRAEPGLDHDTRENVGDLPRKKNKN</sequence>